<dbReference type="STRING" id="1448320.A0A319DMZ0"/>
<evidence type="ECO:0000256" key="2">
    <source>
        <dbReference type="SAM" id="MobiDB-lite"/>
    </source>
</evidence>
<keyword evidence="3" id="KW-0472">Membrane</keyword>
<evidence type="ECO:0000256" key="3">
    <source>
        <dbReference type="SAM" id="Phobius"/>
    </source>
</evidence>
<dbReference type="GO" id="GO:0043386">
    <property type="term" value="P:mycotoxin biosynthetic process"/>
    <property type="evidence" value="ECO:0007669"/>
    <property type="project" value="InterPro"/>
</dbReference>
<dbReference type="Pfam" id="PF11807">
    <property type="entry name" value="UstYa"/>
    <property type="match status" value="1"/>
</dbReference>
<dbReference type="AlphaFoldDB" id="A0A319DMZ0"/>
<dbReference type="Proteomes" id="UP000247810">
    <property type="component" value="Unassembled WGS sequence"/>
</dbReference>
<sequence length="191" mass="20806">MAPSSKKEAHAMQKRNTKFHPIPPHSQDNTMSTEEQKPFLDSPSTTNKSIDEYDFHHTTPAKSRNGLLIISAITNATLLTICLLLSLTLLSLSHSNSLNTSTRGEIADPYSPANNIITHEYRSMIPNNTRFTGHPGAEWERAMGELMDGTLLRLTPAELQQFGSDSIPLADGGYAAGLGVAHSLHCVLNAD</sequence>
<protein>
    <submittedName>
        <fullName evidence="4">Uncharacterized protein</fullName>
    </submittedName>
</protein>
<keyword evidence="5" id="KW-1185">Reference proteome</keyword>
<evidence type="ECO:0000256" key="1">
    <source>
        <dbReference type="ARBA" id="ARBA00035112"/>
    </source>
</evidence>
<evidence type="ECO:0000313" key="5">
    <source>
        <dbReference type="Proteomes" id="UP000247810"/>
    </source>
</evidence>
<organism evidence="4 5">
    <name type="scientific">Aspergillus ellipticus CBS 707.79</name>
    <dbReference type="NCBI Taxonomy" id="1448320"/>
    <lineage>
        <taxon>Eukaryota</taxon>
        <taxon>Fungi</taxon>
        <taxon>Dikarya</taxon>
        <taxon>Ascomycota</taxon>
        <taxon>Pezizomycotina</taxon>
        <taxon>Eurotiomycetes</taxon>
        <taxon>Eurotiomycetidae</taxon>
        <taxon>Eurotiales</taxon>
        <taxon>Aspergillaceae</taxon>
        <taxon>Aspergillus</taxon>
        <taxon>Aspergillus subgen. Circumdati</taxon>
    </lineage>
</organism>
<keyword evidence="3" id="KW-1133">Transmembrane helix</keyword>
<name>A0A319DMZ0_9EURO</name>
<evidence type="ECO:0000313" key="4">
    <source>
        <dbReference type="EMBL" id="PYH98985.1"/>
    </source>
</evidence>
<feature type="compositionally biased region" description="Basic and acidic residues" evidence="2">
    <location>
        <begin position="1"/>
        <end position="11"/>
    </location>
</feature>
<comment type="similarity">
    <text evidence="1">Belongs to the ustYa family.</text>
</comment>
<proteinExistence type="inferred from homology"/>
<reference evidence="4 5" key="1">
    <citation type="submission" date="2018-02" db="EMBL/GenBank/DDBJ databases">
        <title>The genomes of Aspergillus section Nigri reveals drivers in fungal speciation.</title>
        <authorList>
            <consortium name="DOE Joint Genome Institute"/>
            <person name="Vesth T.C."/>
            <person name="Nybo J."/>
            <person name="Theobald S."/>
            <person name="Brandl J."/>
            <person name="Frisvad J.C."/>
            <person name="Nielsen K.F."/>
            <person name="Lyhne E.K."/>
            <person name="Kogle M.E."/>
            <person name="Kuo A."/>
            <person name="Riley R."/>
            <person name="Clum A."/>
            <person name="Nolan M."/>
            <person name="Lipzen A."/>
            <person name="Salamov A."/>
            <person name="Henrissat B."/>
            <person name="Wiebenga A."/>
            <person name="De vries R.P."/>
            <person name="Grigoriev I.V."/>
            <person name="Mortensen U.H."/>
            <person name="Andersen M.R."/>
            <person name="Baker S.E."/>
        </authorList>
    </citation>
    <scope>NUCLEOTIDE SEQUENCE [LARGE SCALE GENOMIC DNA]</scope>
    <source>
        <strain evidence="4 5">CBS 707.79</strain>
    </source>
</reference>
<gene>
    <name evidence="4" type="ORF">BO71DRAFT_405746</name>
</gene>
<keyword evidence="3" id="KW-0812">Transmembrane</keyword>
<feature type="region of interest" description="Disordered" evidence="2">
    <location>
        <begin position="1"/>
        <end position="51"/>
    </location>
</feature>
<dbReference type="OrthoDB" id="3687641at2759"/>
<dbReference type="EMBL" id="KZ825806">
    <property type="protein sequence ID" value="PYH98985.1"/>
    <property type="molecule type" value="Genomic_DNA"/>
</dbReference>
<dbReference type="InterPro" id="IPR021765">
    <property type="entry name" value="UstYa-like"/>
</dbReference>
<feature type="transmembrane region" description="Helical" evidence="3">
    <location>
        <begin position="67"/>
        <end position="92"/>
    </location>
</feature>
<accession>A0A319DMZ0</accession>
<dbReference type="VEuPathDB" id="FungiDB:BO71DRAFT_405746"/>